<dbReference type="Proteomes" id="UP000824205">
    <property type="component" value="Unassembled WGS sequence"/>
</dbReference>
<proteinExistence type="predicted"/>
<dbReference type="EMBL" id="DXGE01000014">
    <property type="protein sequence ID" value="HIW85540.1"/>
    <property type="molecule type" value="Genomic_DNA"/>
</dbReference>
<evidence type="ECO:0000259" key="1">
    <source>
        <dbReference type="Pfam" id="PF02965"/>
    </source>
</evidence>
<sequence>MDKKEILRYMRTNSSVDDERLLRLVNSAMEEIDRVCEPKCLYKIFDCEVTETALTAGGFEFTSRRLAENLAGCRRVAVMAATVGVNGDMLLRKYAADGAMLLVMQAALASKIEEVCDALQAQIEKNEGVKTRSRYSPGYFDLDITEQKKLFAMADITKRCGITLSSTCQMIPTKSVTAFAGIEPAEG</sequence>
<dbReference type="SUPFAM" id="SSF56507">
    <property type="entry name" value="Methionine synthase activation domain-like"/>
    <property type="match status" value="1"/>
</dbReference>
<evidence type="ECO:0000313" key="2">
    <source>
        <dbReference type="EMBL" id="HIW85540.1"/>
    </source>
</evidence>
<dbReference type="InterPro" id="IPR037010">
    <property type="entry name" value="VitB12-dep_Met_synth_activ_sf"/>
</dbReference>
<name>A0A9D1RDN3_9FIRM</name>
<protein>
    <recommendedName>
        <fullName evidence="1">AdoMet activation domain-containing protein</fullName>
    </recommendedName>
</protein>
<reference evidence="2" key="1">
    <citation type="journal article" date="2021" name="PeerJ">
        <title>Extensive microbial diversity within the chicken gut microbiome revealed by metagenomics and culture.</title>
        <authorList>
            <person name="Gilroy R."/>
            <person name="Ravi A."/>
            <person name="Getino M."/>
            <person name="Pursley I."/>
            <person name="Horton D.L."/>
            <person name="Alikhan N.F."/>
            <person name="Baker D."/>
            <person name="Gharbi K."/>
            <person name="Hall N."/>
            <person name="Watson M."/>
            <person name="Adriaenssens E.M."/>
            <person name="Foster-Nyarko E."/>
            <person name="Jarju S."/>
            <person name="Secka A."/>
            <person name="Antonio M."/>
            <person name="Oren A."/>
            <person name="Chaudhuri R.R."/>
            <person name="La Ragione R."/>
            <person name="Hildebrand F."/>
            <person name="Pallen M.J."/>
        </authorList>
    </citation>
    <scope>NUCLEOTIDE SEQUENCE</scope>
    <source>
        <strain evidence="2">421</strain>
    </source>
</reference>
<evidence type="ECO:0000313" key="3">
    <source>
        <dbReference type="Proteomes" id="UP000824205"/>
    </source>
</evidence>
<dbReference type="AlphaFoldDB" id="A0A9D1RDN3"/>
<accession>A0A9D1RDN3</accession>
<comment type="caution">
    <text evidence="2">The sequence shown here is derived from an EMBL/GenBank/DDBJ whole genome shotgun (WGS) entry which is preliminary data.</text>
</comment>
<dbReference type="Gene3D" id="3.40.109.40">
    <property type="match status" value="1"/>
</dbReference>
<dbReference type="InterPro" id="IPR004223">
    <property type="entry name" value="VitB12-dep_Met_synth_activ_dom"/>
</dbReference>
<reference evidence="2" key="2">
    <citation type="submission" date="2021-04" db="EMBL/GenBank/DDBJ databases">
        <authorList>
            <person name="Gilroy R."/>
        </authorList>
    </citation>
    <scope>NUCLEOTIDE SEQUENCE</scope>
    <source>
        <strain evidence="2">421</strain>
    </source>
</reference>
<gene>
    <name evidence="2" type="ORF">IAA48_03505</name>
</gene>
<organism evidence="2 3">
    <name type="scientific">Candidatus Eubacterium faecipullorum</name>
    <dbReference type="NCBI Taxonomy" id="2838571"/>
    <lineage>
        <taxon>Bacteria</taxon>
        <taxon>Bacillati</taxon>
        <taxon>Bacillota</taxon>
        <taxon>Clostridia</taxon>
        <taxon>Eubacteriales</taxon>
        <taxon>Eubacteriaceae</taxon>
        <taxon>Eubacterium</taxon>
    </lineage>
</organism>
<dbReference type="Pfam" id="PF02965">
    <property type="entry name" value="Met_synt_B12"/>
    <property type="match status" value="1"/>
</dbReference>
<feature type="domain" description="AdoMet activation" evidence="1">
    <location>
        <begin position="133"/>
        <end position="181"/>
    </location>
</feature>
<dbReference type="GO" id="GO:0008705">
    <property type="term" value="F:methionine synthase activity"/>
    <property type="evidence" value="ECO:0007669"/>
    <property type="project" value="InterPro"/>
</dbReference>